<evidence type="ECO:0000256" key="5">
    <source>
        <dbReference type="ARBA" id="ARBA00022763"/>
    </source>
</evidence>
<keyword evidence="4" id="KW-0547">Nucleotide-binding</keyword>
<dbReference type="InterPro" id="IPR004604">
    <property type="entry name" value="DNA_recomb/repair_RecN"/>
</dbReference>
<dbReference type="InterPro" id="IPR003395">
    <property type="entry name" value="RecF/RecN/SMC_N"/>
</dbReference>
<dbReference type="CDD" id="cd03241">
    <property type="entry name" value="ABC_RecN"/>
    <property type="match status" value="2"/>
</dbReference>
<dbReference type="GO" id="GO:0043590">
    <property type="term" value="C:bacterial nucleoid"/>
    <property type="evidence" value="ECO:0007669"/>
    <property type="project" value="TreeGrafter"/>
</dbReference>
<evidence type="ECO:0000256" key="4">
    <source>
        <dbReference type="ARBA" id="ARBA00022741"/>
    </source>
</evidence>
<dbReference type="NCBIfam" id="TIGR00634">
    <property type="entry name" value="recN"/>
    <property type="match status" value="1"/>
</dbReference>
<dbReference type="GO" id="GO:0006310">
    <property type="term" value="P:DNA recombination"/>
    <property type="evidence" value="ECO:0007669"/>
    <property type="project" value="InterPro"/>
</dbReference>
<dbReference type="PIRSF" id="PIRSF003128">
    <property type="entry name" value="RecN"/>
    <property type="match status" value="1"/>
</dbReference>
<evidence type="ECO:0000259" key="10">
    <source>
        <dbReference type="Pfam" id="PF02463"/>
    </source>
</evidence>
<evidence type="ECO:0000256" key="6">
    <source>
        <dbReference type="ARBA" id="ARBA00022840"/>
    </source>
</evidence>
<keyword evidence="6" id="KW-0067">ATP-binding</keyword>
<dbReference type="SUPFAM" id="SSF52540">
    <property type="entry name" value="P-loop containing nucleoside triphosphate hydrolases"/>
    <property type="match status" value="1"/>
</dbReference>
<sequence length="564" mass="60790">MLTQIAVENLVIVSRLELELATGMTALTGETGAGKSILIDALGLTLGDKADAAMIRRGCERAEVSATFDVEENPAAQAWLTDQSLEDGHDCVIRRVLVRGGRARAFINGRSASSGQLRALGELLVDIHGQHAHQSLLRPAAQRALLDGYADHQPLVAEMAARYRAYRDIDARWSELTSARSERDERLELLRFQIDELTELALGEHELEALDAEQRRLANQGQLQATTATLVELLYEGEQSLRDGLGRAASELGSLTSIDPSLRETAELIDGATVQLEEAAASLRHYLDALELDPTRLQTVEERIGRIHELARKYRVQPEALNTFFAERQQELATLEQTDQSLDALAREREQLHADLLAHGERLSASRAQAAQRLSATVTAAMQELGMAGGQFQVAVEAGGAEALSGQGLDRVGFLVSANPGQPLQPLAKVASGGELSRISLAIQVATAQVGGIPTLVFDEVDVGIGGGVAEIVGRLLNRLGSSRQVLCVTHLPQVAAQAHQHLEVRKSAADGQTLTEITPLTSEQRIEEIARMLGGTEITATTRAHAAEMLCKSRDAEMAGDSR</sequence>
<dbReference type="InterPro" id="IPR027417">
    <property type="entry name" value="P-loop_NTPase"/>
</dbReference>
<accession>A0AAJ0U7M2</accession>
<evidence type="ECO:0000256" key="2">
    <source>
        <dbReference type="ARBA" id="ARBA00009441"/>
    </source>
</evidence>
<evidence type="ECO:0000256" key="8">
    <source>
        <dbReference type="ARBA" id="ARBA00033408"/>
    </source>
</evidence>
<comment type="caution">
    <text evidence="11">The sequence shown here is derived from an EMBL/GenBank/DDBJ whole genome shotgun (WGS) entry which is preliminary data.</text>
</comment>
<protein>
    <recommendedName>
        <fullName evidence="3 9">DNA repair protein RecN</fullName>
    </recommendedName>
    <alternativeName>
        <fullName evidence="8 9">Recombination protein N</fullName>
    </alternativeName>
</protein>
<dbReference type="PANTHER" id="PTHR11059">
    <property type="entry name" value="DNA REPAIR PROTEIN RECN"/>
    <property type="match status" value="1"/>
</dbReference>
<dbReference type="PANTHER" id="PTHR11059:SF0">
    <property type="entry name" value="DNA REPAIR PROTEIN RECN"/>
    <property type="match status" value="1"/>
</dbReference>
<dbReference type="Proteomes" id="UP001296776">
    <property type="component" value="Unassembled WGS sequence"/>
</dbReference>
<dbReference type="FunFam" id="3.40.50.300:FF:000356">
    <property type="entry name" value="DNA repair protein RecN"/>
    <property type="match status" value="1"/>
</dbReference>
<dbReference type="GO" id="GO:0005524">
    <property type="term" value="F:ATP binding"/>
    <property type="evidence" value="ECO:0007669"/>
    <property type="project" value="UniProtKB-KW"/>
</dbReference>
<name>A0AAJ0U7M2_9GAMM</name>
<evidence type="ECO:0000313" key="12">
    <source>
        <dbReference type="Proteomes" id="UP001296776"/>
    </source>
</evidence>
<dbReference type="EMBL" id="NRSJ01000052">
    <property type="protein sequence ID" value="MBK1706816.1"/>
    <property type="molecule type" value="Genomic_DNA"/>
</dbReference>
<keyword evidence="7 9" id="KW-0234">DNA repair</keyword>
<evidence type="ECO:0000256" key="9">
    <source>
        <dbReference type="PIRNR" id="PIRNR003128"/>
    </source>
</evidence>
<reference evidence="11" key="1">
    <citation type="submission" date="2017-08" db="EMBL/GenBank/DDBJ databases">
        <authorList>
            <person name="Imhoff J.F."/>
            <person name="Rahn T."/>
            <person name="Kuenzel S."/>
            <person name="Neulinger S.C."/>
        </authorList>
    </citation>
    <scope>NUCLEOTIDE SEQUENCE</scope>
    <source>
        <strain evidence="11">DSM 11080</strain>
    </source>
</reference>
<proteinExistence type="inferred from homology"/>
<evidence type="ECO:0000256" key="1">
    <source>
        <dbReference type="ARBA" id="ARBA00003618"/>
    </source>
</evidence>
<dbReference type="Gene3D" id="3.40.50.300">
    <property type="entry name" value="P-loop containing nucleotide triphosphate hydrolases"/>
    <property type="match status" value="2"/>
</dbReference>
<dbReference type="NCBIfam" id="NF008121">
    <property type="entry name" value="PRK10869.1"/>
    <property type="match status" value="1"/>
</dbReference>
<dbReference type="RefSeq" id="WP_200348292.1">
    <property type="nucleotide sequence ID" value="NZ_NRSJ01000052.1"/>
</dbReference>
<gene>
    <name evidence="11" type="ORF">CKO40_20305</name>
</gene>
<comment type="function">
    <text evidence="1 9">May be involved in recombinational repair of damaged DNA.</text>
</comment>
<dbReference type="FunFam" id="3.40.50.300:FF:000319">
    <property type="entry name" value="DNA repair protein RecN"/>
    <property type="match status" value="1"/>
</dbReference>
<dbReference type="GO" id="GO:0006281">
    <property type="term" value="P:DNA repair"/>
    <property type="evidence" value="ECO:0007669"/>
    <property type="project" value="UniProtKB-KW"/>
</dbReference>
<evidence type="ECO:0000256" key="7">
    <source>
        <dbReference type="ARBA" id="ARBA00023204"/>
    </source>
</evidence>
<dbReference type="AlphaFoldDB" id="A0AAJ0U7M2"/>
<evidence type="ECO:0000313" key="11">
    <source>
        <dbReference type="EMBL" id="MBK1706816.1"/>
    </source>
</evidence>
<keyword evidence="12" id="KW-1185">Reference proteome</keyword>
<keyword evidence="5 9" id="KW-0227">DNA damage</keyword>
<feature type="domain" description="RecF/RecN/SMC N-terminal" evidence="10">
    <location>
        <begin position="2"/>
        <end position="508"/>
    </location>
</feature>
<dbReference type="GO" id="GO:0009432">
    <property type="term" value="P:SOS response"/>
    <property type="evidence" value="ECO:0007669"/>
    <property type="project" value="TreeGrafter"/>
</dbReference>
<evidence type="ECO:0000256" key="3">
    <source>
        <dbReference type="ARBA" id="ARBA00021315"/>
    </source>
</evidence>
<comment type="similarity">
    <text evidence="2 9">Belongs to the RecN family.</text>
</comment>
<reference evidence="11" key="2">
    <citation type="journal article" date="2020" name="Microorganisms">
        <title>Osmotic Adaptation and Compatible Solute Biosynthesis of Phototrophic Bacteria as Revealed from Genome Analyses.</title>
        <authorList>
            <person name="Imhoff J.F."/>
            <person name="Rahn T."/>
            <person name="Kunzel S."/>
            <person name="Keller A."/>
            <person name="Neulinger S.C."/>
        </authorList>
    </citation>
    <scope>NUCLEOTIDE SEQUENCE</scope>
    <source>
        <strain evidence="11">DSM 11080</strain>
    </source>
</reference>
<organism evidence="11 12">
    <name type="scientific">Halochromatium glycolicum</name>
    <dbReference type="NCBI Taxonomy" id="85075"/>
    <lineage>
        <taxon>Bacteria</taxon>
        <taxon>Pseudomonadati</taxon>
        <taxon>Pseudomonadota</taxon>
        <taxon>Gammaproteobacteria</taxon>
        <taxon>Chromatiales</taxon>
        <taxon>Chromatiaceae</taxon>
        <taxon>Halochromatium</taxon>
    </lineage>
</organism>
<dbReference type="Pfam" id="PF02463">
    <property type="entry name" value="SMC_N"/>
    <property type="match status" value="1"/>
</dbReference>